<evidence type="ECO:0000313" key="7">
    <source>
        <dbReference type="EMBL" id="SFR70645.1"/>
    </source>
</evidence>
<protein>
    <recommendedName>
        <fullName evidence="3">UDP-glucose 4-epimerase</fullName>
    </recommendedName>
    <alternativeName>
        <fullName evidence="5">Galactowaldenase</fullName>
    </alternativeName>
    <alternativeName>
        <fullName evidence="4">UDP-galactose 4-epimerase</fullName>
    </alternativeName>
</protein>
<evidence type="ECO:0000256" key="3">
    <source>
        <dbReference type="ARBA" id="ARBA00018569"/>
    </source>
</evidence>
<dbReference type="Proteomes" id="UP000214760">
    <property type="component" value="Unassembled WGS sequence"/>
</dbReference>
<dbReference type="Pfam" id="PF01370">
    <property type="entry name" value="Epimerase"/>
    <property type="match status" value="1"/>
</dbReference>
<gene>
    <name evidence="7" type="ORF">SAMN02910262_00914</name>
</gene>
<proteinExistence type="inferred from homology"/>
<dbReference type="InterPro" id="IPR036291">
    <property type="entry name" value="NAD(P)-bd_dom_sf"/>
</dbReference>
<comment type="pathway">
    <text evidence="1">Carbohydrate metabolism; galactose metabolism.</text>
</comment>
<dbReference type="AlphaFoldDB" id="A0A1I6IV72"/>
<comment type="similarity">
    <text evidence="2">Belongs to the NAD(P)-dependent epimerase/dehydratase family.</text>
</comment>
<reference evidence="7 8" key="1">
    <citation type="submission" date="2016-10" db="EMBL/GenBank/DDBJ databases">
        <authorList>
            <person name="de Groot N.N."/>
        </authorList>
    </citation>
    <scope>NUCLEOTIDE SEQUENCE [LARGE SCALE GENOMIC DNA]</scope>
    <source>
        <strain evidence="7 8">F</strain>
    </source>
</reference>
<evidence type="ECO:0000259" key="6">
    <source>
        <dbReference type="Pfam" id="PF01370"/>
    </source>
</evidence>
<evidence type="ECO:0000256" key="4">
    <source>
        <dbReference type="ARBA" id="ARBA00031367"/>
    </source>
</evidence>
<dbReference type="EMBL" id="FOZC01000003">
    <property type="protein sequence ID" value="SFR70645.1"/>
    <property type="molecule type" value="Genomic_DNA"/>
</dbReference>
<evidence type="ECO:0000256" key="5">
    <source>
        <dbReference type="ARBA" id="ARBA00033067"/>
    </source>
</evidence>
<dbReference type="InterPro" id="IPR001509">
    <property type="entry name" value="Epimerase_deHydtase"/>
</dbReference>
<evidence type="ECO:0000256" key="1">
    <source>
        <dbReference type="ARBA" id="ARBA00004947"/>
    </source>
</evidence>
<organism evidence="7 8">
    <name type="scientific">[Clostridium] aminophilum</name>
    <dbReference type="NCBI Taxonomy" id="1526"/>
    <lineage>
        <taxon>Bacteria</taxon>
        <taxon>Bacillati</taxon>
        <taxon>Bacillota</taxon>
        <taxon>Clostridia</taxon>
        <taxon>Lachnospirales</taxon>
        <taxon>Lachnospiraceae</taxon>
    </lineage>
</organism>
<dbReference type="SUPFAM" id="SSF51735">
    <property type="entry name" value="NAD(P)-binding Rossmann-fold domains"/>
    <property type="match status" value="1"/>
</dbReference>
<dbReference type="SUPFAM" id="SSF53756">
    <property type="entry name" value="UDP-Glycosyltransferase/glycogen phosphorylase"/>
    <property type="match status" value="1"/>
</dbReference>
<sequence length="715" mass="82877">MKAVVTGASGYLGFHLVSELLAAGHTVYAVCNRSRGFLDELEQPCGLTVIESEIPKIEEKLNGVVPDVFYHLAWQGALGEQRVDASLQISNEILAIEAMKACSRMGCPKIIFTGTVYEKLAEEMLMSDGFSGSSFYCIAKKHANDMIRQLSKKLALNYIWVQFCHPVGRFMNQNQLFPYAVNAFRNNRPTEFGNCRNYFDIVSVRYLSKGLCILGEREVPKKTYYIGSGYARILREYLQIAADHFEALLPEVMEGEARGDFEGAPDTEERYKYEHLQAVFLNRDKMENGDELYKKMYQTAMETCDRHLKEKFARQEVINVAFMSYSAAQWPAEMLYRDMENDPRFNPYIIVSPLMNRDEESRISGYNQTLLWYYNNGYKVYGGVGDTYLSWEDLGGIPDLVVHLSSWYECIPDPQQYLTLPWKCANIYIPYGIEVGDNQDRTYAVKNVFNKDIMNMLWRLYTDSKMTLQSYQKYGLIQGVNVRYSGYLKMDELVKPRTFTKQEITGLWKCPGDISKFRKIIIAPHYTVGNEGEFISSTFRQNVWFWLYLAEKYRDSVSFLFKPHPNLRGSAVQQGLFSSYEEYDRYFAAWNELPNARAIDESKYIDYFLTSDAMILDSSSFIGEYLYVQKPVLYLTRPEQGFTDLGEAVVNTYYRAPGWDLMEIERFITDVVLEGKDPLKNEREKVFEEYLDYYRLNGKMSHEIIFDDIVSSMEA</sequence>
<dbReference type="InterPro" id="IPR043148">
    <property type="entry name" value="TagF_C"/>
</dbReference>
<feature type="domain" description="NAD-dependent epimerase/dehydratase" evidence="6">
    <location>
        <begin position="4"/>
        <end position="227"/>
    </location>
</feature>
<dbReference type="Gene3D" id="3.40.50.12580">
    <property type="match status" value="1"/>
</dbReference>
<evidence type="ECO:0000313" key="8">
    <source>
        <dbReference type="Proteomes" id="UP000214760"/>
    </source>
</evidence>
<accession>A0A1I6IV72</accession>
<dbReference type="RefSeq" id="WP_031471609.1">
    <property type="nucleotide sequence ID" value="NZ_FOZC01000003.1"/>
</dbReference>
<evidence type="ECO:0000256" key="2">
    <source>
        <dbReference type="ARBA" id="ARBA00007637"/>
    </source>
</evidence>
<dbReference type="PANTHER" id="PTHR43725">
    <property type="entry name" value="UDP-GLUCOSE 4-EPIMERASE"/>
    <property type="match status" value="1"/>
</dbReference>
<dbReference type="Gene3D" id="3.40.50.720">
    <property type="entry name" value="NAD(P)-binding Rossmann-like Domain"/>
    <property type="match status" value="1"/>
</dbReference>
<name>A0A1I6IV72_9FIRM</name>